<dbReference type="SUPFAM" id="SSF46988">
    <property type="entry name" value="Tubulin chaperone cofactor A"/>
    <property type="match status" value="1"/>
</dbReference>
<comment type="subcellular location">
    <subcellularLocation>
        <location evidence="3">Cytoplasm</location>
        <location evidence="3">Cytoskeleton</location>
    </subcellularLocation>
</comment>
<keyword evidence="3" id="KW-0963">Cytoplasm</keyword>
<dbReference type="GO" id="GO:0048487">
    <property type="term" value="F:beta-tubulin binding"/>
    <property type="evidence" value="ECO:0007669"/>
    <property type="project" value="InterPro"/>
</dbReference>
<keyword evidence="4" id="KW-0175">Coiled coil</keyword>
<evidence type="ECO:0000256" key="1">
    <source>
        <dbReference type="ARBA" id="ARBA00006806"/>
    </source>
</evidence>
<keyword evidence="2 3" id="KW-0143">Chaperone</keyword>
<dbReference type="EMBL" id="HBFR01039178">
    <property type="protein sequence ID" value="CAD8901425.1"/>
    <property type="molecule type" value="Transcribed_RNA"/>
</dbReference>
<name>A0A7S1BZC8_9STRA</name>
<dbReference type="PANTHER" id="PTHR21500">
    <property type="entry name" value="TUBULIN-SPECIFIC CHAPERONE A"/>
    <property type="match status" value="1"/>
</dbReference>
<dbReference type="GO" id="GO:0007023">
    <property type="term" value="P:post-chaperonin tubulin folding pathway"/>
    <property type="evidence" value="ECO:0007669"/>
    <property type="project" value="UniProtKB-UniRule"/>
</dbReference>
<proteinExistence type="inferred from homology"/>
<comment type="subunit">
    <text evidence="3">Supercomplex made of cofactors A to E. Cofactors A and D function by capturing and stabilizing tubulin in a quasi-native conformation. Cofactor E binds to the cofactor D-tubulin complex; interaction with cofactor C then causes the release of tubulin polypeptides that are committed to the native state.</text>
</comment>
<dbReference type="GO" id="GO:0007021">
    <property type="term" value="P:tubulin complex assembly"/>
    <property type="evidence" value="ECO:0007669"/>
    <property type="project" value="UniProtKB-UniRule"/>
</dbReference>
<dbReference type="InterPro" id="IPR004226">
    <property type="entry name" value="TBCA"/>
</dbReference>
<accession>A0A7S1BZC8</accession>
<dbReference type="AlphaFoldDB" id="A0A7S1BZC8"/>
<dbReference type="PANTHER" id="PTHR21500:SF0">
    <property type="entry name" value="TUBULIN-SPECIFIC CHAPERONE A"/>
    <property type="match status" value="1"/>
</dbReference>
<organism evidence="5">
    <name type="scientific">Corethron hystrix</name>
    <dbReference type="NCBI Taxonomy" id="216773"/>
    <lineage>
        <taxon>Eukaryota</taxon>
        <taxon>Sar</taxon>
        <taxon>Stramenopiles</taxon>
        <taxon>Ochrophyta</taxon>
        <taxon>Bacillariophyta</taxon>
        <taxon>Coscinodiscophyceae</taxon>
        <taxon>Corethrophycidae</taxon>
        <taxon>Corethrales</taxon>
        <taxon>Corethraceae</taxon>
        <taxon>Corethron</taxon>
    </lineage>
</organism>
<dbReference type="GO" id="GO:0005829">
    <property type="term" value="C:cytosol"/>
    <property type="evidence" value="ECO:0007669"/>
    <property type="project" value="TreeGrafter"/>
</dbReference>
<feature type="coiled-coil region" evidence="4">
    <location>
        <begin position="23"/>
        <end position="50"/>
    </location>
</feature>
<dbReference type="Gene3D" id="1.20.58.90">
    <property type="match status" value="1"/>
</dbReference>
<reference evidence="5" key="1">
    <citation type="submission" date="2021-01" db="EMBL/GenBank/DDBJ databases">
        <authorList>
            <person name="Corre E."/>
            <person name="Pelletier E."/>
            <person name="Niang G."/>
            <person name="Scheremetjew M."/>
            <person name="Finn R."/>
            <person name="Kale V."/>
            <person name="Holt S."/>
            <person name="Cochrane G."/>
            <person name="Meng A."/>
            <person name="Brown T."/>
            <person name="Cohen L."/>
        </authorList>
    </citation>
    <scope>NUCLEOTIDE SEQUENCE</scope>
    <source>
        <strain evidence="5">308</strain>
    </source>
</reference>
<evidence type="ECO:0000256" key="3">
    <source>
        <dbReference type="RuleBase" id="RU364030"/>
    </source>
</evidence>
<dbReference type="GO" id="GO:0005874">
    <property type="term" value="C:microtubule"/>
    <property type="evidence" value="ECO:0007669"/>
    <property type="project" value="UniProtKB-KW"/>
</dbReference>
<evidence type="ECO:0000256" key="2">
    <source>
        <dbReference type="ARBA" id="ARBA00023186"/>
    </source>
</evidence>
<evidence type="ECO:0000256" key="4">
    <source>
        <dbReference type="SAM" id="Coils"/>
    </source>
</evidence>
<comment type="similarity">
    <text evidence="1 3">Belongs to the TBCA family.</text>
</comment>
<gene>
    <name evidence="5" type="ORF">CHYS00102_LOCUS28644</name>
</gene>
<dbReference type="InterPro" id="IPR036126">
    <property type="entry name" value="TBCA_sf"/>
</dbReference>
<sequence length="141" mass="15613">MSSIRKKKEIDPSRDLSIKVSACERMLKEVAFYKSDLEKQEAKLAEMKAQGADEYDIKKFAENVVADCRSVLPDSETRLEKALDDLSESFGLISSKTVVDDECVKKASKLLGAQGRKVSLEAESMQKKGTDISELAEGEAF</sequence>
<keyword evidence="3" id="KW-0493">Microtubule</keyword>
<dbReference type="Pfam" id="PF02970">
    <property type="entry name" value="TBCA"/>
    <property type="match status" value="1"/>
</dbReference>
<protein>
    <recommendedName>
        <fullName evidence="3">Tubulin-specific chaperone A</fullName>
    </recommendedName>
</protein>
<keyword evidence="3" id="KW-0206">Cytoskeleton</keyword>
<evidence type="ECO:0000313" key="5">
    <source>
        <dbReference type="EMBL" id="CAD8901425.1"/>
    </source>
</evidence>